<dbReference type="PANTHER" id="PTHR12763">
    <property type="match status" value="1"/>
</dbReference>
<dbReference type="CDD" id="cd06257">
    <property type="entry name" value="DnaJ"/>
    <property type="match status" value="1"/>
</dbReference>
<feature type="domain" description="J" evidence="8">
    <location>
        <begin position="183"/>
        <end position="239"/>
    </location>
</feature>
<keyword evidence="10" id="KW-1185">Reference proteome</keyword>
<comment type="subcellular location">
    <subcellularLocation>
        <location evidence="1">Membrane</location>
        <topology evidence="1">Single-pass membrane protein</topology>
    </subcellularLocation>
</comment>
<organism evidence="9 10">
    <name type="scientific">Phreatobacter stygius</name>
    <dbReference type="NCBI Taxonomy" id="1940610"/>
    <lineage>
        <taxon>Bacteria</taxon>
        <taxon>Pseudomonadati</taxon>
        <taxon>Pseudomonadota</taxon>
        <taxon>Alphaproteobacteria</taxon>
        <taxon>Hyphomicrobiales</taxon>
        <taxon>Phreatobacteraceae</taxon>
        <taxon>Phreatobacter</taxon>
    </lineage>
</organism>
<proteinExistence type="inferred from homology"/>
<evidence type="ECO:0000256" key="3">
    <source>
        <dbReference type="ARBA" id="ARBA00022989"/>
    </source>
</evidence>
<evidence type="ECO:0000256" key="4">
    <source>
        <dbReference type="ARBA" id="ARBA00023136"/>
    </source>
</evidence>
<dbReference type="Pfam" id="PF00226">
    <property type="entry name" value="DnaJ"/>
    <property type="match status" value="1"/>
</dbReference>
<dbReference type="OrthoDB" id="9811070at2"/>
<gene>
    <name evidence="9" type="ORF">E8M01_32930</name>
</gene>
<feature type="transmembrane region" description="Helical" evidence="7">
    <location>
        <begin position="6"/>
        <end position="24"/>
    </location>
</feature>
<dbReference type="InterPro" id="IPR001623">
    <property type="entry name" value="DnaJ_domain"/>
</dbReference>
<evidence type="ECO:0000313" key="9">
    <source>
        <dbReference type="EMBL" id="QCI68617.1"/>
    </source>
</evidence>
<dbReference type="EMBL" id="CP039690">
    <property type="protein sequence ID" value="QCI68617.1"/>
    <property type="molecule type" value="Genomic_DNA"/>
</dbReference>
<dbReference type="PROSITE" id="PS50076">
    <property type="entry name" value="DNAJ_2"/>
    <property type="match status" value="1"/>
</dbReference>
<dbReference type="GO" id="GO:0016020">
    <property type="term" value="C:membrane"/>
    <property type="evidence" value="ECO:0007669"/>
    <property type="project" value="UniProtKB-SubCell"/>
</dbReference>
<keyword evidence="2 7" id="KW-0812">Transmembrane</keyword>
<evidence type="ECO:0000313" key="10">
    <source>
        <dbReference type="Proteomes" id="UP000298781"/>
    </source>
</evidence>
<dbReference type="InterPro" id="IPR036869">
    <property type="entry name" value="J_dom_sf"/>
</dbReference>
<dbReference type="PANTHER" id="PTHR12763:SF28">
    <property type="entry name" value="GEO10507P1-RELATED"/>
    <property type="match status" value="1"/>
</dbReference>
<accession>A0A4D7BLM7</accession>
<dbReference type="RefSeq" id="WP_136964036.1">
    <property type="nucleotide sequence ID" value="NZ_CP039690.1"/>
</dbReference>
<protein>
    <submittedName>
        <fullName evidence="9">Molecular chaperone DnaJ</fullName>
    </submittedName>
</protein>
<keyword evidence="3 7" id="KW-1133">Transmembrane helix</keyword>
<reference evidence="9 10" key="1">
    <citation type="submission" date="2019-04" db="EMBL/GenBank/DDBJ databases">
        <title>Phreatobacter aquaticus sp. nov.</title>
        <authorList>
            <person name="Choi A."/>
        </authorList>
    </citation>
    <scope>NUCLEOTIDE SEQUENCE [LARGE SCALE GENOMIC DNA]</scope>
    <source>
        <strain evidence="9 10">KCTC 52518</strain>
    </source>
</reference>
<sequence>MTYFIAGVIALIVFSGGLNAILGANPKWLSAQMRKIGGVAAIVFGLFLLTRGQWELAIPAAIAGATLLGLIPGQGMLGGWGQAGTKTPRQTSSVRSRFVEMELDLDTGRMSGRFVAGSLAGQTLEQIPIARLLQAFAEIDGESAALLEAYLDRRDPRWRENAEGNAGAGQSGPPASSAMTKEEAYQILGLQPGADEQAIRGAHRTLMKKLHPDQGGSTWLASRVNQAKDILLDNHRRNS</sequence>
<dbReference type="SUPFAM" id="SSF46565">
    <property type="entry name" value="Chaperone J-domain"/>
    <property type="match status" value="1"/>
</dbReference>
<dbReference type="Proteomes" id="UP000298781">
    <property type="component" value="Chromosome"/>
</dbReference>
<evidence type="ECO:0000259" key="8">
    <source>
        <dbReference type="PROSITE" id="PS50076"/>
    </source>
</evidence>
<feature type="transmembrane region" description="Helical" evidence="7">
    <location>
        <begin position="36"/>
        <end position="54"/>
    </location>
</feature>
<feature type="transmembrane region" description="Helical" evidence="7">
    <location>
        <begin position="60"/>
        <end position="80"/>
    </location>
</feature>
<name>A0A4D7BLM7_9HYPH</name>
<dbReference type="Gene3D" id="1.10.287.110">
    <property type="entry name" value="DnaJ domain"/>
    <property type="match status" value="1"/>
</dbReference>
<evidence type="ECO:0000256" key="6">
    <source>
        <dbReference type="SAM" id="MobiDB-lite"/>
    </source>
</evidence>
<evidence type="ECO:0000256" key="7">
    <source>
        <dbReference type="SAM" id="Phobius"/>
    </source>
</evidence>
<keyword evidence="4 7" id="KW-0472">Membrane</keyword>
<comment type="similarity">
    <text evidence="5">Belongs to the TIM14 family.</text>
</comment>
<feature type="region of interest" description="Disordered" evidence="6">
    <location>
        <begin position="160"/>
        <end position="181"/>
    </location>
</feature>
<evidence type="ECO:0000256" key="1">
    <source>
        <dbReference type="ARBA" id="ARBA00004167"/>
    </source>
</evidence>
<dbReference type="SMART" id="SM00271">
    <property type="entry name" value="DnaJ"/>
    <property type="match status" value="1"/>
</dbReference>
<evidence type="ECO:0000256" key="5">
    <source>
        <dbReference type="ARBA" id="ARBA00038105"/>
    </source>
</evidence>
<evidence type="ECO:0000256" key="2">
    <source>
        <dbReference type="ARBA" id="ARBA00022692"/>
    </source>
</evidence>
<dbReference type="AlphaFoldDB" id="A0A4D7BLM7"/>
<dbReference type="KEGG" id="pstg:E8M01_32930"/>
<dbReference type="FunFam" id="1.10.287.110:FF:000001">
    <property type="entry name" value="Import inner membrane translocase subunit tim14"/>
    <property type="match status" value="1"/>
</dbReference>